<proteinExistence type="predicted"/>
<organism evidence="1">
    <name type="scientific">Arundo donax</name>
    <name type="common">Giant reed</name>
    <name type="synonym">Donax arundinaceus</name>
    <dbReference type="NCBI Taxonomy" id="35708"/>
    <lineage>
        <taxon>Eukaryota</taxon>
        <taxon>Viridiplantae</taxon>
        <taxon>Streptophyta</taxon>
        <taxon>Embryophyta</taxon>
        <taxon>Tracheophyta</taxon>
        <taxon>Spermatophyta</taxon>
        <taxon>Magnoliopsida</taxon>
        <taxon>Liliopsida</taxon>
        <taxon>Poales</taxon>
        <taxon>Poaceae</taxon>
        <taxon>PACMAD clade</taxon>
        <taxon>Arundinoideae</taxon>
        <taxon>Arundineae</taxon>
        <taxon>Arundo</taxon>
    </lineage>
</organism>
<reference evidence="1" key="2">
    <citation type="journal article" date="2015" name="Data Brief">
        <title>Shoot transcriptome of the giant reed, Arundo donax.</title>
        <authorList>
            <person name="Barrero R.A."/>
            <person name="Guerrero F.D."/>
            <person name="Moolhuijzen P."/>
            <person name="Goolsby J.A."/>
            <person name="Tidwell J."/>
            <person name="Bellgard S.E."/>
            <person name="Bellgard M.I."/>
        </authorList>
    </citation>
    <scope>NUCLEOTIDE SEQUENCE</scope>
    <source>
        <tissue evidence="1">Shoot tissue taken approximately 20 cm above the soil surface</tissue>
    </source>
</reference>
<reference evidence="1" key="1">
    <citation type="submission" date="2014-09" db="EMBL/GenBank/DDBJ databases">
        <authorList>
            <person name="Magalhaes I.L.F."/>
            <person name="Oliveira U."/>
            <person name="Santos F.R."/>
            <person name="Vidigal T.H.D.A."/>
            <person name="Brescovit A.D."/>
            <person name="Santos A.J."/>
        </authorList>
    </citation>
    <scope>NUCLEOTIDE SEQUENCE</scope>
    <source>
        <tissue evidence="1">Shoot tissue taken approximately 20 cm above the soil surface</tissue>
    </source>
</reference>
<dbReference type="AlphaFoldDB" id="A0A0A9FAC5"/>
<protein>
    <submittedName>
        <fullName evidence="1">Uncharacterized protein</fullName>
    </submittedName>
</protein>
<name>A0A0A9FAC5_ARUDO</name>
<evidence type="ECO:0000313" key="1">
    <source>
        <dbReference type="EMBL" id="JAE08134.1"/>
    </source>
</evidence>
<sequence>MIKGRWLTLLISYVQVQRMYPIEEPNSAHFIAKQLMKLQRHLSNPNICSTLVSFPNLRPFARKVRLMQTLVRWMTLMFMDAAANSLAQQLSFPRRH</sequence>
<dbReference type="EMBL" id="GBRH01189762">
    <property type="protein sequence ID" value="JAE08134.1"/>
    <property type="molecule type" value="Transcribed_RNA"/>
</dbReference>
<accession>A0A0A9FAC5</accession>